<protein>
    <submittedName>
        <fullName evidence="2">Uncharacterized protein</fullName>
    </submittedName>
</protein>
<feature type="region of interest" description="Disordered" evidence="1">
    <location>
        <begin position="132"/>
        <end position="151"/>
    </location>
</feature>
<accession>A0ABZ2AA48</accession>
<proteinExistence type="predicted"/>
<reference evidence="2" key="1">
    <citation type="submission" date="2022-10" db="EMBL/GenBank/DDBJ databases">
        <title>The complete genomes of actinobacterial strains from the NBC collection.</title>
        <authorList>
            <person name="Joergensen T.S."/>
            <person name="Alvarez Arevalo M."/>
            <person name="Sterndorff E.B."/>
            <person name="Faurdal D."/>
            <person name="Vuksanovic O."/>
            <person name="Mourched A.-S."/>
            <person name="Charusanti P."/>
            <person name="Shaw S."/>
            <person name="Blin K."/>
            <person name="Weber T."/>
        </authorList>
    </citation>
    <scope>NUCLEOTIDE SEQUENCE</scope>
    <source>
        <strain evidence="2">NBC_01432</strain>
    </source>
</reference>
<dbReference type="Proteomes" id="UP001432209">
    <property type="component" value="Chromosome"/>
</dbReference>
<dbReference type="RefSeq" id="WP_329078967.1">
    <property type="nucleotide sequence ID" value="NZ_CP109495.1"/>
</dbReference>
<evidence type="ECO:0000313" key="2">
    <source>
        <dbReference type="EMBL" id="WUX55266.1"/>
    </source>
</evidence>
<dbReference type="EMBL" id="CP109495">
    <property type="protein sequence ID" value="WUX55266.1"/>
    <property type="molecule type" value="Genomic_DNA"/>
</dbReference>
<evidence type="ECO:0000256" key="1">
    <source>
        <dbReference type="SAM" id="MobiDB-lite"/>
    </source>
</evidence>
<sequence length="151" mass="15921">MTFDEEWAQLKADAVTRMKLAAAGEGGGSGDGDLKTSKLAWNKAATSINELRGDLKKATVKLDDGQTGLGPGDNTVTGFVTGSAQIGVYRTWQRYLDLVGRECGEVAGKLRHAGNDLYKNDQAITEAFNQQITKPEASVPPARGGHPSTGG</sequence>
<organism evidence="2 3">
    <name type="scientific">Streptomyces niveus</name>
    <name type="common">Streptomyces spheroides</name>
    <dbReference type="NCBI Taxonomy" id="193462"/>
    <lineage>
        <taxon>Bacteria</taxon>
        <taxon>Bacillati</taxon>
        <taxon>Actinomycetota</taxon>
        <taxon>Actinomycetes</taxon>
        <taxon>Kitasatosporales</taxon>
        <taxon>Streptomycetaceae</taxon>
        <taxon>Streptomyces</taxon>
    </lineage>
</organism>
<gene>
    <name evidence="2" type="ORF">OG442_29135</name>
</gene>
<keyword evidence="3" id="KW-1185">Reference proteome</keyword>
<name>A0ABZ2AA48_STRNV</name>
<evidence type="ECO:0000313" key="3">
    <source>
        <dbReference type="Proteomes" id="UP001432209"/>
    </source>
</evidence>